<dbReference type="AlphaFoldDB" id="A0A7J7J2K0"/>
<proteinExistence type="inferred from homology"/>
<evidence type="ECO:0000313" key="9">
    <source>
        <dbReference type="Proteomes" id="UP000593567"/>
    </source>
</evidence>
<organism evidence="8 9">
    <name type="scientific">Bugula neritina</name>
    <name type="common">Brown bryozoan</name>
    <name type="synonym">Sertularia neritina</name>
    <dbReference type="NCBI Taxonomy" id="10212"/>
    <lineage>
        <taxon>Eukaryota</taxon>
        <taxon>Metazoa</taxon>
        <taxon>Spiralia</taxon>
        <taxon>Lophotrochozoa</taxon>
        <taxon>Bryozoa</taxon>
        <taxon>Gymnolaemata</taxon>
        <taxon>Cheilostomatida</taxon>
        <taxon>Flustrina</taxon>
        <taxon>Buguloidea</taxon>
        <taxon>Bugulidae</taxon>
        <taxon>Bugula</taxon>
    </lineage>
</organism>
<dbReference type="Proteomes" id="UP000593567">
    <property type="component" value="Unassembled WGS sequence"/>
</dbReference>
<dbReference type="Pfam" id="PF03953">
    <property type="entry name" value="Tubulin_C"/>
    <property type="match status" value="1"/>
</dbReference>
<evidence type="ECO:0000256" key="6">
    <source>
        <dbReference type="ARBA" id="ARBA00049117"/>
    </source>
</evidence>
<evidence type="ECO:0000313" key="8">
    <source>
        <dbReference type="EMBL" id="KAF6020313.1"/>
    </source>
</evidence>
<keyword evidence="4" id="KW-0378">Hydrolase</keyword>
<dbReference type="GO" id="GO:0005200">
    <property type="term" value="F:structural constituent of cytoskeleton"/>
    <property type="evidence" value="ECO:0007669"/>
    <property type="project" value="InterPro"/>
</dbReference>
<dbReference type="InterPro" id="IPR037103">
    <property type="entry name" value="Tubulin/FtsZ-like_C"/>
</dbReference>
<evidence type="ECO:0000256" key="3">
    <source>
        <dbReference type="ARBA" id="ARBA00022741"/>
    </source>
</evidence>
<feature type="domain" description="Tubulin/FtsZ 2-layer sandwich" evidence="7">
    <location>
        <begin position="46"/>
        <end position="148"/>
    </location>
</feature>
<reference evidence="8" key="1">
    <citation type="submission" date="2020-06" db="EMBL/GenBank/DDBJ databases">
        <title>Draft genome of Bugula neritina, a colonial animal packing powerful symbionts and potential medicines.</title>
        <authorList>
            <person name="Rayko M."/>
        </authorList>
    </citation>
    <scope>NUCLEOTIDE SEQUENCE [LARGE SCALE GENOMIC DNA]</scope>
    <source>
        <strain evidence="8">Kwan_BN1</strain>
    </source>
</reference>
<dbReference type="InterPro" id="IPR008280">
    <property type="entry name" value="Tub_FtsZ_C"/>
</dbReference>
<dbReference type="PANTHER" id="PTHR11588">
    <property type="entry name" value="TUBULIN"/>
    <property type="match status" value="1"/>
</dbReference>
<keyword evidence="9" id="KW-1185">Reference proteome</keyword>
<dbReference type="InterPro" id="IPR000217">
    <property type="entry name" value="Tubulin"/>
</dbReference>
<dbReference type="Gene3D" id="1.10.287.600">
    <property type="entry name" value="Helix hairpin bin"/>
    <property type="match status" value="1"/>
</dbReference>
<dbReference type="GO" id="GO:0005874">
    <property type="term" value="C:microtubule"/>
    <property type="evidence" value="ECO:0007669"/>
    <property type="project" value="UniProtKB-KW"/>
</dbReference>
<evidence type="ECO:0000259" key="7">
    <source>
        <dbReference type="Pfam" id="PF03953"/>
    </source>
</evidence>
<accession>A0A7J7J2K0</accession>
<evidence type="ECO:0000256" key="1">
    <source>
        <dbReference type="ARBA" id="ARBA00009636"/>
    </source>
</evidence>
<evidence type="ECO:0000256" key="5">
    <source>
        <dbReference type="ARBA" id="ARBA00023134"/>
    </source>
</evidence>
<comment type="catalytic activity">
    <reaction evidence="6">
        <text>GTP + H2O = GDP + phosphate + H(+)</text>
        <dbReference type="Rhea" id="RHEA:19669"/>
        <dbReference type="ChEBI" id="CHEBI:15377"/>
        <dbReference type="ChEBI" id="CHEBI:15378"/>
        <dbReference type="ChEBI" id="CHEBI:37565"/>
        <dbReference type="ChEBI" id="CHEBI:43474"/>
        <dbReference type="ChEBI" id="CHEBI:58189"/>
    </reaction>
    <physiologicalReaction direction="left-to-right" evidence="6">
        <dbReference type="Rhea" id="RHEA:19670"/>
    </physiologicalReaction>
</comment>
<protein>
    <recommendedName>
        <fullName evidence="7">Tubulin/FtsZ 2-layer sandwich domain-containing protein</fullName>
    </recommendedName>
</protein>
<keyword evidence="2" id="KW-0493">Microtubule</keyword>
<evidence type="ECO:0000256" key="2">
    <source>
        <dbReference type="ARBA" id="ARBA00022701"/>
    </source>
</evidence>
<dbReference type="InterPro" id="IPR018316">
    <property type="entry name" value="Tubulin/FtsZ_2-layer-sand-dom"/>
</dbReference>
<dbReference type="GO" id="GO:0005525">
    <property type="term" value="F:GTP binding"/>
    <property type="evidence" value="ECO:0007669"/>
    <property type="project" value="UniProtKB-KW"/>
</dbReference>
<dbReference type="SUPFAM" id="SSF55307">
    <property type="entry name" value="Tubulin C-terminal domain-like"/>
    <property type="match status" value="1"/>
</dbReference>
<name>A0A7J7J2K0_BUGNE</name>
<dbReference type="InterPro" id="IPR023123">
    <property type="entry name" value="Tubulin_C"/>
</dbReference>
<sequence>MLTCCYAAAIHNFVADFARSHLLSWSHTTRYSPLTRLSTILTAASCWTMKPSMISAVSHSVKTSLLTSTSTELLDRGDVTPKDVNKSIKEMKCRRTIDFVDWCPTGFKVGINWQSPVRVPGADIAYTQRAVTLLAASSAVGEAWSKINTKFDLLYSKKAFVHWYLEEGLEEADFLESRYNLAALEKDYEEVTVPTESLDQL</sequence>
<dbReference type="Gene3D" id="3.30.1330.20">
    <property type="entry name" value="Tubulin/FtsZ, C-terminal domain"/>
    <property type="match status" value="1"/>
</dbReference>
<comment type="caution">
    <text evidence="8">The sequence shown here is derived from an EMBL/GenBank/DDBJ whole genome shotgun (WGS) entry which is preliminary data.</text>
</comment>
<comment type="similarity">
    <text evidence="1">Belongs to the tubulin family.</text>
</comment>
<gene>
    <name evidence="8" type="ORF">EB796_021380</name>
</gene>
<keyword evidence="3" id="KW-0547">Nucleotide-binding</keyword>
<keyword evidence="5" id="KW-0342">GTP-binding</keyword>
<dbReference type="OrthoDB" id="6258810at2759"/>
<dbReference type="PRINTS" id="PR01162">
    <property type="entry name" value="ALPHATUBULIN"/>
</dbReference>
<dbReference type="InterPro" id="IPR002452">
    <property type="entry name" value="Alpha_tubulin"/>
</dbReference>
<evidence type="ECO:0000256" key="4">
    <source>
        <dbReference type="ARBA" id="ARBA00022801"/>
    </source>
</evidence>
<dbReference type="EMBL" id="VXIV02003181">
    <property type="protein sequence ID" value="KAF6020313.1"/>
    <property type="molecule type" value="Genomic_DNA"/>
</dbReference>
<dbReference type="GO" id="GO:0007017">
    <property type="term" value="P:microtubule-based process"/>
    <property type="evidence" value="ECO:0007669"/>
    <property type="project" value="InterPro"/>
</dbReference>
<dbReference type="GO" id="GO:0016787">
    <property type="term" value="F:hydrolase activity"/>
    <property type="evidence" value="ECO:0007669"/>
    <property type="project" value="UniProtKB-KW"/>
</dbReference>